<dbReference type="KEGG" id="bban:J4G43_030185"/>
<dbReference type="EMBL" id="CP086136">
    <property type="protein sequence ID" value="UEM09009.1"/>
    <property type="molecule type" value="Genomic_DNA"/>
</dbReference>
<evidence type="ECO:0000313" key="3">
    <source>
        <dbReference type="EMBL" id="UEM09009.1"/>
    </source>
</evidence>
<evidence type="ECO:0000313" key="4">
    <source>
        <dbReference type="Proteomes" id="UP000664702"/>
    </source>
</evidence>
<accession>A0A939S0U5</accession>
<reference evidence="3 4" key="2">
    <citation type="journal article" date="2022" name="Int. J. Syst. Evol. Microbiol.">
        <title>Strains of Bradyrhizobium barranii sp. nov. associated with legumes native to Canada are symbionts of soybeans and belong to different subspecies (subsp. barranii subsp. nov. and subsp. apii subsp. nov.) and symbiovars (sv. glycinearum and sv. septentrionale).</title>
        <authorList>
            <person name="Bromfield E.S.P."/>
            <person name="Cloutier S."/>
            <person name="Wasai-Hara S."/>
            <person name="Minamisawa K."/>
        </authorList>
    </citation>
    <scope>NUCLEOTIDE SEQUENCE [LARGE SCALE GENOMIC DNA]</scope>
    <source>
        <strain evidence="3 4">144S4</strain>
    </source>
</reference>
<dbReference type="Proteomes" id="UP000664702">
    <property type="component" value="Chromosome"/>
</dbReference>
<dbReference type="Pfam" id="PF22262">
    <property type="entry name" value="DUF6950"/>
    <property type="match status" value="1"/>
</dbReference>
<name>A0A939S0U5_9BRAD</name>
<proteinExistence type="predicted"/>
<dbReference type="InterPro" id="IPR053802">
    <property type="entry name" value="DUF6950"/>
</dbReference>
<organism evidence="2">
    <name type="scientific">Bradyrhizobium barranii subsp. barranii</name>
    <dbReference type="NCBI Taxonomy" id="2823807"/>
    <lineage>
        <taxon>Bacteria</taxon>
        <taxon>Pseudomonadati</taxon>
        <taxon>Pseudomonadota</taxon>
        <taxon>Alphaproteobacteria</taxon>
        <taxon>Hyphomicrobiales</taxon>
        <taxon>Nitrobacteraceae</taxon>
        <taxon>Bradyrhizobium</taxon>
        <taxon>Bradyrhizobium barranii</taxon>
    </lineage>
</organism>
<dbReference type="EMBL" id="JAGEMI010000001">
    <property type="protein sequence ID" value="MBO1865387.1"/>
    <property type="molecule type" value="Genomic_DNA"/>
</dbReference>
<gene>
    <name evidence="3" type="ORF">J4G43_030185</name>
    <name evidence="2" type="ORF">J4G43_32160</name>
</gene>
<dbReference type="RefSeq" id="WP_208087192.1">
    <property type="nucleotide sequence ID" value="NZ_CP086136.1"/>
</dbReference>
<sequence length="142" mass="15061">MIRLSDYLARVSDRAFAYGGLDCCTFMADWLVGRGFADPMADRRGCYASRGEYEAQMQEEGGIVRSCSRRFRAIGLVGRVKDARAGDVCLVRVPVLMGDGATALGATGAICVSGLLRAVVTPDAGLVLARLPVVCAWGLPDA</sequence>
<evidence type="ECO:0000259" key="1">
    <source>
        <dbReference type="Pfam" id="PF22262"/>
    </source>
</evidence>
<reference evidence="2" key="1">
    <citation type="submission" date="2021-03" db="EMBL/GenBank/DDBJ databases">
        <title>Whole Genome Sequence of Bradyrhizobium sp. Strain 144S4.</title>
        <authorList>
            <person name="Bromfield E.S.P."/>
            <person name="Cloutier S."/>
        </authorList>
    </citation>
    <scope>NUCLEOTIDE SEQUENCE [LARGE SCALE GENOMIC DNA]</scope>
    <source>
        <strain evidence="2">144S4</strain>
    </source>
</reference>
<feature type="domain" description="DUF6950" evidence="1">
    <location>
        <begin position="3"/>
        <end position="137"/>
    </location>
</feature>
<dbReference type="AlphaFoldDB" id="A0A939S0U5"/>
<evidence type="ECO:0000313" key="2">
    <source>
        <dbReference type="EMBL" id="MBO1865387.1"/>
    </source>
</evidence>
<protein>
    <recommendedName>
        <fullName evidence="1">DUF6950 domain-containing protein</fullName>
    </recommendedName>
</protein>